<evidence type="ECO:0000313" key="2">
    <source>
        <dbReference type="EMBL" id="OLF15347.1"/>
    </source>
</evidence>
<gene>
    <name evidence="2" type="ORF">BU204_22135</name>
</gene>
<protein>
    <recommendedName>
        <fullName evidence="1">DUF397 domain-containing protein</fullName>
    </recommendedName>
</protein>
<comment type="caution">
    <text evidence="2">The sequence shown here is derived from an EMBL/GenBank/DDBJ whole genome shotgun (WGS) entry which is preliminary data.</text>
</comment>
<dbReference type="OrthoDB" id="3694945at2"/>
<dbReference type="InterPro" id="IPR007278">
    <property type="entry name" value="DUF397"/>
</dbReference>
<evidence type="ECO:0000313" key="3">
    <source>
        <dbReference type="Proteomes" id="UP000185596"/>
    </source>
</evidence>
<dbReference type="Proteomes" id="UP000185596">
    <property type="component" value="Unassembled WGS sequence"/>
</dbReference>
<dbReference type="Pfam" id="PF04149">
    <property type="entry name" value="DUF397"/>
    <property type="match status" value="1"/>
</dbReference>
<dbReference type="STRING" id="1912961.BU204_22135"/>
<proteinExistence type="predicted"/>
<evidence type="ECO:0000259" key="1">
    <source>
        <dbReference type="Pfam" id="PF04149"/>
    </source>
</evidence>
<keyword evidence="3" id="KW-1185">Reference proteome</keyword>
<organism evidence="2 3">
    <name type="scientific">Actinophytocola xanthii</name>
    <dbReference type="NCBI Taxonomy" id="1912961"/>
    <lineage>
        <taxon>Bacteria</taxon>
        <taxon>Bacillati</taxon>
        <taxon>Actinomycetota</taxon>
        <taxon>Actinomycetes</taxon>
        <taxon>Pseudonocardiales</taxon>
        <taxon>Pseudonocardiaceae</taxon>
    </lineage>
</organism>
<dbReference type="EMBL" id="MSIE01000042">
    <property type="protein sequence ID" value="OLF15347.1"/>
    <property type="molecule type" value="Genomic_DNA"/>
</dbReference>
<feature type="domain" description="DUF397" evidence="1">
    <location>
        <begin position="3"/>
        <end position="49"/>
    </location>
</feature>
<name>A0A1Q8CLW3_9PSEU</name>
<accession>A0A1Q8CLW3</accession>
<reference evidence="2 3" key="1">
    <citation type="submission" date="2016-12" db="EMBL/GenBank/DDBJ databases">
        <title>The draft genome sequence of Actinophytocola sp. 11-183.</title>
        <authorList>
            <person name="Wang W."/>
            <person name="Yuan L."/>
        </authorList>
    </citation>
    <scope>NUCLEOTIDE SEQUENCE [LARGE SCALE GENOMIC DNA]</scope>
    <source>
        <strain evidence="2 3">11-183</strain>
    </source>
</reference>
<dbReference type="AlphaFoldDB" id="A0A1Q8CLW3"/>
<dbReference type="RefSeq" id="WP_075127648.1">
    <property type="nucleotide sequence ID" value="NZ_MSIE01000042.1"/>
</dbReference>
<sequence>MTSWRKSTRTNTGNCVEVRNDLAALRDSKDRDGGSLAAGSLRSFLRAVKSGRFDR</sequence>